<dbReference type="RefSeq" id="WP_212142304.1">
    <property type="nucleotide sequence ID" value="NZ_JAGSSW010000007.1"/>
</dbReference>
<keyword evidence="1" id="KW-0732">Signal</keyword>
<dbReference type="Gene3D" id="1.25.40.10">
    <property type="entry name" value="Tetratricopeptide repeat domain"/>
    <property type="match status" value="1"/>
</dbReference>
<evidence type="ECO:0000256" key="3">
    <source>
        <dbReference type="ARBA" id="ARBA00023237"/>
    </source>
</evidence>
<dbReference type="Proteomes" id="UP000682951">
    <property type="component" value="Unassembled WGS sequence"/>
</dbReference>
<proteinExistence type="predicted"/>
<evidence type="ECO:0000259" key="4">
    <source>
        <dbReference type="Pfam" id="PF13525"/>
    </source>
</evidence>
<protein>
    <submittedName>
        <fullName evidence="5">Outer membrane protein assembly factor BamD</fullName>
    </submittedName>
</protein>
<evidence type="ECO:0000256" key="1">
    <source>
        <dbReference type="ARBA" id="ARBA00022729"/>
    </source>
</evidence>
<reference evidence="5 6" key="1">
    <citation type="submission" date="2021-04" db="EMBL/GenBank/DDBJ databases">
        <title>Molecular and phenotypic characterization and identification of bacterial isolates recovered from the Anatolian ground squirrels (Spermophilus xanthoprymnus) and which have the potential to form a new species in the Campylobacter genus.</title>
        <authorList>
            <person name="Aydin F."/>
            <person name="Abay S."/>
            <person name="Kayman T."/>
            <person name="Karakaya E."/>
            <person name="Mustak H.K."/>
            <person name="Mustak I.B."/>
            <person name="Bilgin N."/>
            <person name="Duzler A."/>
            <person name="Sahin O."/>
            <person name="Guran O."/>
            <person name="Saticioglu I.B."/>
        </authorList>
    </citation>
    <scope>NUCLEOTIDE SEQUENCE [LARGE SCALE GENOMIC DNA]</scope>
    <source>
        <strain evidence="6">faydin-G24</strain>
    </source>
</reference>
<comment type="caution">
    <text evidence="5">The sequence shown here is derived from an EMBL/GenBank/DDBJ whole genome shotgun (WGS) entry which is preliminary data.</text>
</comment>
<dbReference type="EMBL" id="JAGSSW010000007">
    <property type="protein sequence ID" value="MBR8464390.1"/>
    <property type="molecule type" value="Genomic_DNA"/>
</dbReference>
<organism evidence="5 6">
    <name type="scientific">Campylobacter anatolicus</name>
    <dbReference type="NCBI Taxonomy" id="2829105"/>
    <lineage>
        <taxon>Bacteria</taxon>
        <taxon>Pseudomonadati</taxon>
        <taxon>Campylobacterota</taxon>
        <taxon>Epsilonproteobacteria</taxon>
        <taxon>Campylobacterales</taxon>
        <taxon>Campylobacteraceae</taxon>
        <taxon>Campylobacter</taxon>
    </lineage>
</organism>
<dbReference type="Pfam" id="PF13525">
    <property type="entry name" value="YfiO"/>
    <property type="match status" value="1"/>
</dbReference>
<keyword evidence="3" id="KW-0998">Cell outer membrane</keyword>
<dbReference type="NCBIfam" id="TIGR03302">
    <property type="entry name" value="OM_YfiO"/>
    <property type="match status" value="1"/>
</dbReference>
<dbReference type="InterPro" id="IPR011990">
    <property type="entry name" value="TPR-like_helical_dom_sf"/>
</dbReference>
<feature type="domain" description="Outer membrane lipoprotein BamD-like" evidence="4">
    <location>
        <begin position="32"/>
        <end position="186"/>
    </location>
</feature>
<dbReference type="PROSITE" id="PS51257">
    <property type="entry name" value="PROKAR_LIPOPROTEIN"/>
    <property type="match status" value="1"/>
</dbReference>
<dbReference type="InterPro" id="IPR039565">
    <property type="entry name" value="BamD-like"/>
</dbReference>
<gene>
    <name evidence="5" type="primary">bamD</name>
    <name evidence="5" type="ORF">KDD93_07415</name>
</gene>
<accession>A0ABS5HK65</accession>
<sequence length="216" mass="25362">MQEIFKFILSVSFIAMLVGCSEKASTELYNLTPDEWYAQIITDIKDSDLEAADKHYISMASEHVASPLLEQILLILAQAHANDEEYLLANYYLDEYIKRYGDGGAKTEFAQYLKIKANFDSFTQPNRNQKLMQDSVNEIEKFLYMYPNTQYRPLIDTMLIKFKLALYYLDLQIFDLYERTGRMVSAEIYQQKLDESPLKDANMIKPDLAWYRKLFE</sequence>
<evidence type="ECO:0000313" key="5">
    <source>
        <dbReference type="EMBL" id="MBR8464390.1"/>
    </source>
</evidence>
<keyword evidence="6" id="KW-1185">Reference proteome</keyword>
<evidence type="ECO:0000256" key="2">
    <source>
        <dbReference type="ARBA" id="ARBA00023136"/>
    </source>
</evidence>
<keyword evidence="2" id="KW-0472">Membrane</keyword>
<dbReference type="InterPro" id="IPR017689">
    <property type="entry name" value="BamD"/>
</dbReference>
<name>A0ABS5HK65_9BACT</name>
<evidence type="ECO:0000313" key="6">
    <source>
        <dbReference type="Proteomes" id="UP000682951"/>
    </source>
</evidence>